<dbReference type="EMBL" id="APJX01000010">
    <property type="protein sequence ID" value="EMS78106.1"/>
    <property type="molecule type" value="Genomic_DNA"/>
</dbReference>
<dbReference type="InterPro" id="IPR009057">
    <property type="entry name" value="Homeodomain-like_sf"/>
</dbReference>
<proteinExistence type="predicted"/>
<dbReference type="InterPro" id="IPR013570">
    <property type="entry name" value="Tscrpt_reg_YsiA_C"/>
</dbReference>
<dbReference type="PANTHER" id="PTHR30055">
    <property type="entry name" value="HTH-TYPE TRANSCRIPTIONAL REGULATOR RUTR"/>
    <property type="match status" value="1"/>
</dbReference>
<feature type="DNA-binding region" description="H-T-H motif" evidence="4">
    <location>
        <begin position="32"/>
        <end position="51"/>
    </location>
</feature>
<dbReference type="SUPFAM" id="SSF46689">
    <property type="entry name" value="Homeodomain-like"/>
    <property type="match status" value="1"/>
</dbReference>
<keyword evidence="7" id="KW-1185">Reference proteome</keyword>
<dbReference type="AlphaFoldDB" id="S0G2Y4"/>
<evidence type="ECO:0000259" key="5">
    <source>
        <dbReference type="PROSITE" id="PS50977"/>
    </source>
</evidence>
<feature type="domain" description="HTH tetR-type" evidence="5">
    <location>
        <begin position="9"/>
        <end position="69"/>
    </location>
</feature>
<evidence type="ECO:0000313" key="7">
    <source>
        <dbReference type="Proteomes" id="UP000014216"/>
    </source>
</evidence>
<keyword evidence="2 4" id="KW-0238">DNA-binding</keyword>
<dbReference type="Pfam" id="PF08359">
    <property type="entry name" value="TetR_C_4"/>
    <property type="match status" value="1"/>
</dbReference>
<protein>
    <submittedName>
        <fullName evidence="6">HTH-type transcriptional regulator, TetR-family</fullName>
    </submittedName>
</protein>
<comment type="caution">
    <text evidence="6">The sequence shown here is derived from an EMBL/GenBank/DDBJ whole genome shotgun (WGS) entry which is preliminary data.</text>
</comment>
<dbReference type="PROSITE" id="PS50977">
    <property type="entry name" value="HTH_TETR_2"/>
    <property type="match status" value="1"/>
</dbReference>
<keyword evidence="1" id="KW-0805">Transcription regulation</keyword>
<reference evidence="6 7" key="1">
    <citation type="journal article" date="2013" name="Genome Announc.">
        <title>Draft Genome Sequence of Desulfotignum phosphitoxidans DSM 13687 Strain FiPS-3.</title>
        <authorList>
            <person name="Poehlein A."/>
            <person name="Daniel R."/>
            <person name="Simeonova D.D."/>
        </authorList>
    </citation>
    <scope>NUCLEOTIDE SEQUENCE [LARGE SCALE GENOMIC DNA]</scope>
    <source>
        <strain evidence="6 7">DSM 13687</strain>
    </source>
</reference>
<gene>
    <name evidence="6" type="ORF">Dpo_10c00990</name>
</gene>
<keyword evidence="3" id="KW-0804">Transcription</keyword>
<evidence type="ECO:0000256" key="1">
    <source>
        <dbReference type="ARBA" id="ARBA00023015"/>
    </source>
</evidence>
<accession>S0G2Y4</accession>
<dbReference type="Pfam" id="PF00440">
    <property type="entry name" value="TetR_N"/>
    <property type="match status" value="1"/>
</dbReference>
<dbReference type="PRINTS" id="PR00455">
    <property type="entry name" value="HTHTETR"/>
</dbReference>
<evidence type="ECO:0000256" key="4">
    <source>
        <dbReference type="PROSITE-ProRule" id="PRU00335"/>
    </source>
</evidence>
<dbReference type="InterPro" id="IPR036271">
    <property type="entry name" value="Tet_transcr_reg_TetR-rel_C_sf"/>
</dbReference>
<dbReference type="RefSeq" id="WP_006967909.1">
    <property type="nucleotide sequence ID" value="NZ_APJX01000010.1"/>
</dbReference>
<dbReference type="Proteomes" id="UP000014216">
    <property type="component" value="Unassembled WGS sequence"/>
</dbReference>
<dbReference type="SUPFAM" id="SSF48498">
    <property type="entry name" value="Tetracyclin repressor-like, C-terminal domain"/>
    <property type="match status" value="1"/>
</dbReference>
<dbReference type="PANTHER" id="PTHR30055:SF234">
    <property type="entry name" value="HTH-TYPE TRANSCRIPTIONAL REGULATOR BETI"/>
    <property type="match status" value="1"/>
</dbReference>
<evidence type="ECO:0000256" key="2">
    <source>
        <dbReference type="ARBA" id="ARBA00023125"/>
    </source>
</evidence>
<dbReference type="GO" id="GO:0000976">
    <property type="term" value="F:transcription cis-regulatory region binding"/>
    <property type="evidence" value="ECO:0007669"/>
    <property type="project" value="TreeGrafter"/>
</dbReference>
<dbReference type="GO" id="GO:0003700">
    <property type="term" value="F:DNA-binding transcription factor activity"/>
    <property type="evidence" value="ECO:0007669"/>
    <property type="project" value="TreeGrafter"/>
</dbReference>
<dbReference type="InterPro" id="IPR050109">
    <property type="entry name" value="HTH-type_TetR-like_transc_reg"/>
</dbReference>
<sequence>MKTPARTGPPGKIKIMTAFSRLMETKDFQSITTAEIAGNAGVTEGLIYKYFTDKKDLLHQVLHQHFAAFQAGIEAGIQEKQTCIGKLEAIIFASLDSYTHNRVLARILLLEVRNSLSYFESGAYAMVKIYARTILDIIREGMETGELRPDMDPFLLQKVILGAIEHTCLKQVIFDKKMDVTAAAGGIVDIIFNGVKHHGCH</sequence>
<dbReference type="InterPro" id="IPR001647">
    <property type="entry name" value="HTH_TetR"/>
</dbReference>
<dbReference type="Gene3D" id="1.10.10.60">
    <property type="entry name" value="Homeodomain-like"/>
    <property type="match status" value="1"/>
</dbReference>
<dbReference type="PATRIC" id="fig|1286635.3.peg.3944"/>
<name>S0G2Y4_9BACT</name>
<evidence type="ECO:0000313" key="6">
    <source>
        <dbReference type="EMBL" id="EMS78106.1"/>
    </source>
</evidence>
<evidence type="ECO:0000256" key="3">
    <source>
        <dbReference type="ARBA" id="ARBA00023163"/>
    </source>
</evidence>
<organism evidence="6 7">
    <name type="scientific">Desulfotignum phosphitoxidans DSM 13687</name>
    <dbReference type="NCBI Taxonomy" id="1286635"/>
    <lineage>
        <taxon>Bacteria</taxon>
        <taxon>Pseudomonadati</taxon>
        <taxon>Thermodesulfobacteriota</taxon>
        <taxon>Desulfobacteria</taxon>
        <taxon>Desulfobacterales</taxon>
        <taxon>Desulfobacteraceae</taxon>
        <taxon>Desulfotignum</taxon>
    </lineage>
</organism>
<dbReference type="Gene3D" id="1.10.357.10">
    <property type="entry name" value="Tetracycline Repressor, domain 2"/>
    <property type="match status" value="1"/>
</dbReference>
<dbReference type="OrthoDB" id="7185252at2"/>